<keyword evidence="12" id="KW-0997">Cell inner membrane</keyword>
<keyword evidence="6 10" id="KW-0274">FAD</keyword>
<feature type="signal peptide" evidence="12">
    <location>
        <begin position="1"/>
        <end position="20"/>
    </location>
</feature>
<feature type="binding site" evidence="11">
    <location>
        <position position="176"/>
    </location>
    <ligand>
        <name>Mg(2+)</name>
        <dbReference type="ChEBI" id="CHEBI:18420"/>
    </ligand>
</feature>
<dbReference type="Pfam" id="PF02424">
    <property type="entry name" value="ApbE"/>
    <property type="match status" value="1"/>
</dbReference>
<comment type="subcellular location">
    <subcellularLocation>
        <location evidence="12">Cell inner membrane</location>
        <topology evidence="12">Lipid-anchor</topology>
        <orientation evidence="12">Periplasmic side</orientation>
    </subcellularLocation>
</comment>
<evidence type="ECO:0000256" key="11">
    <source>
        <dbReference type="PIRSR" id="PIRSR006268-2"/>
    </source>
</evidence>
<comment type="function">
    <text evidence="12">Flavin transferase that catalyzes the transfer of the FMN moiety of FAD and its covalent binding to the hydroxyl group of a threonine residue in a target flavoprotein.</text>
</comment>
<dbReference type="OrthoDB" id="9778595at2"/>
<feature type="binding site" evidence="11">
    <location>
        <position position="299"/>
    </location>
    <ligand>
        <name>Mg(2+)</name>
        <dbReference type="ChEBI" id="CHEBI:18420"/>
    </ligand>
</feature>
<keyword evidence="4 10" id="KW-0808">Transferase</keyword>
<protein>
    <recommendedName>
        <fullName evidence="2 10">FAD:protein FMN transferase</fullName>
        <ecNumber evidence="1 10">2.7.1.180</ecNumber>
    </recommendedName>
    <alternativeName>
        <fullName evidence="8 10">Flavin transferase</fullName>
    </alternativeName>
</protein>
<keyword evidence="12" id="KW-0732">Signal</keyword>
<evidence type="ECO:0000256" key="8">
    <source>
        <dbReference type="ARBA" id="ARBA00031306"/>
    </source>
</evidence>
<dbReference type="GO" id="GO:0005886">
    <property type="term" value="C:plasma membrane"/>
    <property type="evidence" value="ECO:0007669"/>
    <property type="project" value="UniProtKB-SubCell"/>
</dbReference>
<comment type="catalytic activity">
    <reaction evidence="9 10 12">
        <text>L-threonyl-[protein] + FAD = FMN-L-threonyl-[protein] + AMP + H(+)</text>
        <dbReference type="Rhea" id="RHEA:36847"/>
        <dbReference type="Rhea" id="RHEA-COMP:11060"/>
        <dbReference type="Rhea" id="RHEA-COMP:11061"/>
        <dbReference type="ChEBI" id="CHEBI:15378"/>
        <dbReference type="ChEBI" id="CHEBI:30013"/>
        <dbReference type="ChEBI" id="CHEBI:57692"/>
        <dbReference type="ChEBI" id="CHEBI:74257"/>
        <dbReference type="ChEBI" id="CHEBI:456215"/>
        <dbReference type="EC" id="2.7.1.180"/>
    </reaction>
</comment>
<evidence type="ECO:0000256" key="7">
    <source>
        <dbReference type="ARBA" id="ARBA00022842"/>
    </source>
</evidence>
<name>A0A1I6RQU4_9FLAO</name>
<evidence type="ECO:0000313" key="14">
    <source>
        <dbReference type="Proteomes" id="UP000183209"/>
    </source>
</evidence>
<feature type="chain" id="PRO_5010000418" description="FAD:protein FMN transferase" evidence="12">
    <location>
        <begin position="21"/>
        <end position="346"/>
    </location>
</feature>
<dbReference type="PIRSF" id="PIRSF006268">
    <property type="entry name" value="ApbE"/>
    <property type="match status" value="1"/>
</dbReference>
<accession>A0A1I6RQU4</accession>
<organism evidence="13 14">
    <name type="scientific">Zhouia amylolytica</name>
    <dbReference type="NCBI Taxonomy" id="376730"/>
    <lineage>
        <taxon>Bacteria</taxon>
        <taxon>Pseudomonadati</taxon>
        <taxon>Bacteroidota</taxon>
        <taxon>Flavobacteriia</taxon>
        <taxon>Flavobacteriales</taxon>
        <taxon>Flavobacteriaceae</taxon>
        <taxon>Zhouia</taxon>
    </lineage>
</organism>
<keyword evidence="3 10" id="KW-0285">Flavoprotein</keyword>
<dbReference type="GO" id="GO:0046872">
    <property type="term" value="F:metal ion binding"/>
    <property type="evidence" value="ECO:0007669"/>
    <property type="project" value="UniProtKB-UniRule"/>
</dbReference>
<evidence type="ECO:0000256" key="1">
    <source>
        <dbReference type="ARBA" id="ARBA00011955"/>
    </source>
</evidence>
<keyword evidence="12" id="KW-0472">Membrane</keyword>
<dbReference type="SUPFAM" id="SSF143631">
    <property type="entry name" value="ApbE-like"/>
    <property type="match status" value="1"/>
</dbReference>
<evidence type="ECO:0000256" key="9">
    <source>
        <dbReference type="ARBA" id="ARBA00048540"/>
    </source>
</evidence>
<proteinExistence type="inferred from homology"/>
<dbReference type="PROSITE" id="PS51257">
    <property type="entry name" value="PROKAR_LIPOPROTEIN"/>
    <property type="match status" value="1"/>
</dbReference>
<comment type="similarity">
    <text evidence="10 12">Belongs to the ApbE family.</text>
</comment>
<keyword evidence="12 13" id="KW-0449">Lipoprotein</keyword>
<evidence type="ECO:0000256" key="2">
    <source>
        <dbReference type="ARBA" id="ARBA00016337"/>
    </source>
</evidence>
<comment type="cofactor">
    <cofactor evidence="11">
        <name>Mg(2+)</name>
        <dbReference type="ChEBI" id="CHEBI:18420"/>
    </cofactor>
    <cofactor evidence="11">
        <name>Mn(2+)</name>
        <dbReference type="ChEBI" id="CHEBI:29035"/>
    </cofactor>
    <text evidence="11">Magnesium. Can also use manganese.</text>
</comment>
<evidence type="ECO:0000256" key="10">
    <source>
        <dbReference type="PIRNR" id="PIRNR006268"/>
    </source>
</evidence>
<dbReference type="GO" id="GO:0016740">
    <property type="term" value="F:transferase activity"/>
    <property type="evidence" value="ECO:0007669"/>
    <property type="project" value="UniProtKB-UniRule"/>
</dbReference>
<evidence type="ECO:0000256" key="3">
    <source>
        <dbReference type="ARBA" id="ARBA00022630"/>
    </source>
</evidence>
<sequence>MVLLRFKCTFILALSLLIFACKTEQKQSANSILQYEEGQALGTTFHIQYEVAHDSIRLDDEIQTVFENMNRSMSTYIPTSDISKINKGDSTIAVDANFKEVFFTAQRIWKETNGLFDPTVGALVNAWGFGPDKPLARIEQEQVDSILEFTGFDKVSITEEGYILKNHPYVYFDFNALAKGFTLDLIGRMFDEHGINNYIIEIGGEILTKGKNVVKDKDWIVAVDDPTQQEGERTLIAKIKLKNKAMATSGNYRKFRLDSLTGERFVHTINPKTGYTQKSDVLSVTVIASTCMEADAYATAFMAMPFEESKALLGKLNDVEAYFISAAGKDSLKEYKTEGFKKLLVK</sequence>
<evidence type="ECO:0000256" key="5">
    <source>
        <dbReference type="ARBA" id="ARBA00022723"/>
    </source>
</evidence>
<keyword evidence="12" id="KW-1003">Cell membrane</keyword>
<dbReference type="Gene3D" id="3.10.520.10">
    <property type="entry name" value="ApbE-like domains"/>
    <property type="match status" value="1"/>
</dbReference>
<dbReference type="PANTHER" id="PTHR30040:SF2">
    <property type="entry name" value="FAD:PROTEIN FMN TRANSFERASE"/>
    <property type="match status" value="1"/>
</dbReference>
<dbReference type="PANTHER" id="PTHR30040">
    <property type="entry name" value="THIAMINE BIOSYNTHESIS LIPOPROTEIN APBE"/>
    <property type="match status" value="1"/>
</dbReference>
<keyword evidence="5 10" id="KW-0479">Metal-binding</keyword>
<dbReference type="Proteomes" id="UP000183209">
    <property type="component" value="Unassembled WGS sequence"/>
</dbReference>
<gene>
    <name evidence="13" type="ORF">SAMN04487906_1240</name>
</gene>
<dbReference type="EMBL" id="FPAG01000003">
    <property type="protein sequence ID" value="SFS67006.1"/>
    <property type="molecule type" value="Genomic_DNA"/>
</dbReference>
<dbReference type="InterPro" id="IPR003374">
    <property type="entry name" value="ApbE-like_sf"/>
</dbReference>
<reference evidence="13 14" key="1">
    <citation type="submission" date="2016-10" db="EMBL/GenBank/DDBJ databases">
        <authorList>
            <person name="de Groot N.N."/>
        </authorList>
    </citation>
    <scope>NUCLEOTIDE SEQUENCE [LARGE SCALE GENOMIC DNA]</scope>
    <source>
        <strain evidence="13 14">CGMCC 1.6114</strain>
    </source>
</reference>
<evidence type="ECO:0000256" key="4">
    <source>
        <dbReference type="ARBA" id="ARBA00022679"/>
    </source>
</evidence>
<evidence type="ECO:0000256" key="12">
    <source>
        <dbReference type="RuleBase" id="RU363002"/>
    </source>
</evidence>
<dbReference type="EC" id="2.7.1.180" evidence="1 10"/>
<feature type="binding site" evidence="11">
    <location>
        <position position="295"/>
    </location>
    <ligand>
        <name>Mg(2+)</name>
        <dbReference type="ChEBI" id="CHEBI:18420"/>
    </ligand>
</feature>
<evidence type="ECO:0000313" key="13">
    <source>
        <dbReference type="EMBL" id="SFS67006.1"/>
    </source>
</evidence>
<evidence type="ECO:0000256" key="6">
    <source>
        <dbReference type="ARBA" id="ARBA00022827"/>
    </source>
</evidence>
<keyword evidence="7 10" id="KW-0460">Magnesium</keyword>
<dbReference type="AlphaFoldDB" id="A0A1I6RQU4"/>
<dbReference type="InterPro" id="IPR024932">
    <property type="entry name" value="ApbE"/>
</dbReference>